<protein>
    <submittedName>
        <fullName evidence="3">DUF547 domain-containing protein</fullName>
    </submittedName>
</protein>
<gene>
    <name evidence="3" type="ORF">RM545_08455</name>
</gene>
<organism evidence="3 4">
    <name type="scientific">Autumnicola lenta</name>
    <dbReference type="NCBI Taxonomy" id="3075593"/>
    <lineage>
        <taxon>Bacteria</taxon>
        <taxon>Pseudomonadati</taxon>
        <taxon>Bacteroidota</taxon>
        <taxon>Flavobacteriia</taxon>
        <taxon>Flavobacteriales</taxon>
        <taxon>Flavobacteriaceae</taxon>
        <taxon>Autumnicola</taxon>
    </lineage>
</organism>
<dbReference type="EMBL" id="JAVRHO010000010">
    <property type="protein sequence ID" value="MDT0646719.1"/>
    <property type="molecule type" value="Genomic_DNA"/>
</dbReference>
<dbReference type="Pfam" id="PF04784">
    <property type="entry name" value="DUF547"/>
    <property type="match status" value="1"/>
</dbReference>
<evidence type="ECO:0000313" key="3">
    <source>
        <dbReference type="EMBL" id="MDT0646719.1"/>
    </source>
</evidence>
<feature type="signal peptide" evidence="1">
    <location>
        <begin position="1"/>
        <end position="17"/>
    </location>
</feature>
<feature type="domain" description="DUF547" evidence="2">
    <location>
        <begin position="70"/>
        <end position="168"/>
    </location>
</feature>
<keyword evidence="1" id="KW-0732">Signal</keyword>
<dbReference type="Proteomes" id="UP001245285">
    <property type="component" value="Unassembled WGS sequence"/>
</dbReference>
<sequence>MKHLTFLILLFSAVLSAQDTSEFFTKADNFFQNYVEDGKVKYGEIKENPEDLHQLLNLAKRFKANPEEEEVYKAFWINAYNLSVINGIVKEYPVNSPLEIEGFFAKQPHSLALQSVTLDQIEHELLFGNFPSEERFHFALVCAAKSCPPLISEAYKPETLEQQLQEQTIKTLNDPAFIKVREGEVLLSEIFKWYKEDFTKDGKSFIQYINQFRTSKISERKNTGFYEYNWDLNDF</sequence>
<keyword evidence="4" id="KW-1185">Reference proteome</keyword>
<evidence type="ECO:0000256" key="1">
    <source>
        <dbReference type="SAM" id="SignalP"/>
    </source>
</evidence>
<accession>A0ABU3CK42</accession>
<dbReference type="PANTHER" id="PTHR34386">
    <property type="entry name" value="GLUTAREDOXIN"/>
    <property type="match status" value="1"/>
</dbReference>
<reference evidence="3 4" key="1">
    <citation type="submission" date="2023-09" db="EMBL/GenBank/DDBJ databases">
        <authorList>
            <person name="Rey-Velasco X."/>
        </authorList>
    </citation>
    <scope>NUCLEOTIDE SEQUENCE [LARGE SCALE GENOMIC DNA]</scope>
    <source>
        <strain evidence="3 4">F260</strain>
    </source>
</reference>
<proteinExistence type="predicted"/>
<dbReference type="PANTHER" id="PTHR34386:SF1">
    <property type="entry name" value="GLUTAREDOXIN-LIKE PROTEIN NRDH"/>
    <property type="match status" value="1"/>
</dbReference>
<feature type="chain" id="PRO_5047494415" evidence="1">
    <location>
        <begin position="18"/>
        <end position="235"/>
    </location>
</feature>
<dbReference type="InterPro" id="IPR006869">
    <property type="entry name" value="DUF547"/>
</dbReference>
<name>A0ABU3CK42_9FLAO</name>
<dbReference type="RefSeq" id="WP_311494886.1">
    <property type="nucleotide sequence ID" value="NZ_JAVRHO010000010.1"/>
</dbReference>
<evidence type="ECO:0000313" key="4">
    <source>
        <dbReference type="Proteomes" id="UP001245285"/>
    </source>
</evidence>
<dbReference type="InterPro" id="IPR051548">
    <property type="entry name" value="Grx-like_ET"/>
</dbReference>
<comment type="caution">
    <text evidence="3">The sequence shown here is derived from an EMBL/GenBank/DDBJ whole genome shotgun (WGS) entry which is preliminary data.</text>
</comment>
<evidence type="ECO:0000259" key="2">
    <source>
        <dbReference type="Pfam" id="PF04784"/>
    </source>
</evidence>